<dbReference type="InterPro" id="IPR003323">
    <property type="entry name" value="OTU_dom"/>
</dbReference>
<dbReference type="PANTHER" id="PTHR12931">
    <property type="entry name" value="UBIQUITIN THIOLESTERASE PROTEIN OTUB"/>
    <property type="match status" value="1"/>
</dbReference>
<comment type="caution">
    <text evidence="9">The sequence shown here is derived from an EMBL/GenBank/DDBJ whole genome shotgun (WGS) entry which is preliminary data.</text>
</comment>
<accession>A0A7C8N2C6</accession>
<proteinExistence type="predicted"/>
<feature type="region of interest" description="Disordered" evidence="7">
    <location>
        <begin position="119"/>
        <end position="155"/>
    </location>
</feature>
<dbReference type="Gene3D" id="3.30.200.60">
    <property type="entry name" value="Peptidase C65 Otubain, subdomain 1"/>
    <property type="match status" value="1"/>
</dbReference>
<evidence type="ECO:0000256" key="7">
    <source>
        <dbReference type="SAM" id="MobiDB-lite"/>
    </source>
</evidence>
<dbReference type="AlphaFoldDB" id="A0A7C8N2C6"/>
<evidence type="ECO:0000256" key="5">
    <source>
        <dbReference type="ARBA" id="ARBA00022801"/>
    </source>
</evidence>
<evidence type="ECO:0000256" key="2">
    <source>
        <dbReference type="ARBA" id="ARBA00012759"/>
    </source>
</evidence>
<evidence type="ECO:0000256" key="6">
    <source>
        <dbReference type="ARBA" id="ARBA00022807"/>
    </source>
</evidence>
<feature type="compositionally biased region" description="Low complexity" evidence="7">
    <location>
        <begin position="125"/>
        <end position="148"/>
    </location>
</feature>
<dbReference type="GO" id="GO:0005634">
    <property type="term" value="C:nucleus"/>
    <property type="evidence" value="ECO:0007669"/>
    <property type="project" value="TreeGrafter"/>
</dbReference>
<keyword evidence="6" id="KW-0788">Thiol protease</keyword>
<dbReference type="GO" id="GO:0071108">
    <property type="term" value="P:protein K48-linked deubiquitination"/>
    <property type="evidence" value="ECO:0007669"/>
    <property type="project" value="TreeGrafter"/>
</dbReference>
<dbReference type="InterPro" id="IPR019400">
    <property type="entry name" value="Peptidase_C65_otubain"/>
</dbReference>
<evidence type="ECO:0000259" key="8">
    <source>
        <dbReference type="PROSITE" id="PS50802"/>
    </source>
</evidence>
<name>A0A7C8N2C6_ORBOL</name>
<dbReference type="PROSITE" id="PS50802">
    <property type="entry name" value="OTU"/>
    <property type="match status" value="1"/>
</dbReference>
<evidence type="ECO:0000313" key="10">
    <source>
        <dbReference type="Proteomes" id="UP000475325"/>
    </source>
</evidence>
<dbReference type="Proteomes" id="UP000475325">
    <property type="component" value="Unassembled WGS sequence"/>
</dbReference>
<dbReference type="PANTHER" id="PTHR12931:SF15">
    <property type="entry name" value="UBIQUITIN THIOESTERASE OTUBAIN-LIKE"/>
    <property type="match status" value="1"/>
</dbReference>
<evidence type="ECO:0000256" key="3">
    <source>
        <dbReference type="ARBA" id="ARBA00022670"/>
    </source>
</evidence>
<dbReference type="Gene3D" id="1.20.1300.20">
    <property type="entry name" value="Peptidase C65 Otubain, subdomain 2"/>
    <property type="match status" value="1"/>
</dbReference>
<dbReference type="CDD" id="cd22749">
    <property type="entry name" value="Otubain_C65"/>
    <property type="match status" value="1"/>
</dbReference>
<dbReference type="EMBL" id="WIQW01000081">
    <property type="protein sequence ID" value="KAF3086731.1"/>
    <property type="molecule type" value="Genomic_DNA"/>
</dbReference>
<dbReference type="GO" id="GO:0043130">
    <property type="term" value="F:ubiquitin binding"/>
    <property type="evidence" value="ECO:0007669"/>
    <property type="project" value="TreeGrafter"/>
</dbReference>
<keyword evidence="5" id="KW-0378">Hydrolase</keyword>
<keyword evidence="4" id="KW-0833">Ubl conjugation pathway</keyword>
<evidence type="ECO:0000256" key="1">
    <source>
        <dbReference type="ARBA" id="ARBA00000707"/>
    </source>
</evidence>
<keyword evidence="3" id="KW-0645">Protease</keyword>
<organism evidence="9 10">
    <name type="scientific">Orbilia oligospora</name>
    <name type="common">Nematode-trapping fungus</name>
    <name type="synonym">Arthrobotrys oligospora</name>
    <dbReference type="NCBI Taxonomy" id="2813651"/>
    <lineage>
        <taxon>Eukaryota</taxon>
        <taxon>Fungi</taxon>
        <taxon>Dikarya</taxon>
        <taxon>Ascomycota</taxon>
        <taxon>Pezizomycotina</taxon>
        <taxon>Orbiliomycetes</taxon>
        <taxon>Orbiliales</taxon>
        <taxon>Orbiliaceae</taxon>
        <taxon>Orbilia</taxon>
    </lineage>
</organism>
<comment type="catalytic activity">
    <reaction evidence="1">
        <text>Thiol-dependent hydrolysis of ester, thioester, amide, peptide and isopeptide bonds formed by the C-terminal Gly of ubiquitin (a 76-residue protein attached to proteins as an intracellular targeting signal).</text>
        <dbReference type="EC" id="3.4.19.12"/>
    </reaction>
</comment>
<dbReference type="GO" id="GO:0004843">
    <property type="term" value="F:cysteine-type deubiquitinase activity"/>
    <property type="evidence" value="ECO:0007669"/>
    <property type="project" value="UniProtKB-EC"/>
</dbReference>
<evidence type="ECO:0000313" key="9">
    <source>
        <dbReference type="EMBL" id="KAF3086731.1"/>
    </source>
</evidence>
<feature type="compositionally biased region" description="Basic residues" evidence="7">
    <location>
        <begin position="589"/>
        <end position="602"/>
    </location>
</feature>
<dbReference type="Pfam" id="PF10275">
    <property type="entry name" value="Peptidase_C65"/>
    <property type="match status" value="1"/>
</dbReference>
<dbReference type="EC" id="3.4.19.12" evidence="2"/>
<gene>
    <name evidence="9" type="ORF">TWF102_010918</name>
</gene>
<dbReference type="SUPFAM" id="SSF54001">
    <property type="entry name" value="Cysteine proteinases"/>
    <property type="match status" value="1"/>
</dbReference>
<dbReference type="InterPro" id="IPR042468">
    <property type="entry name" value="Peptidase_C65_otubain_sub1"/>
</dbReference>
<dbReference type="InterPro" id="IPR042467">
    <property type="entry name" value="Peptidase_C65_otubain_sub2"/>
</dbReference>
<sequence>MHRSGLPPTDMALQCHPYTPCACHSCQAVYPVLPLSSFNAPPSYPLIYPSPDIPFPIPYMGLHSSLPIAPGLSHPQPLYQANNCSLLPEVSTVTPSWSYRPAPEVSTVAPSWSYRPTPRVPPSTLPVTRVSSSSPSYSYSSGVSELGETSSPSRTELLERRSTISTIAEMAEEAGSSSSALQEKADLKTAQELADLEKLSAQYEPDVTGPLVGELQSSKILEAEYANADPVYVRKTAALSPTYTNYRTIKGDGNCGWRALAFGWFELLLRTGDEKRIEEEHNRIEALCAMMDSVGMADYLYEDFVSETKNLLKTIGKSPVVDDPYDDKVLVKAFNEDEISNSIITHLKLLTSAYMKCHPDAYAPFLIDHPTIDDYCGAQIEPYGVQIDHLGIKALIDVLFFPANLSVEISYLDRSDSDEVNVHTFEPEDGLKPNREGQIESPLRLLYRPGHYDLIYKNRDLAPPSLPTSPAISSKAPPGLGSVRVSMMLGQEYTQNPLPYYSLIPGIANSSHDICGHCFPPLRAYRNHDGSQSTLQAIKKESEAESEAETDPPLQTKMFKNSHYNTRHFQNDHFQPEMWGPDQIEKPRPRGSKRSFWKNFKH</sequence>
<reference evidence="9 10" key="1">
    <citation type="submission" date="2019-06" db="EMBL/GenBank/DDBJ databases">
        <authorList>
            <person name="Palmer J.M."/>
        </authorList>
    </citation>
    <scope>NUCLEOTIDE SEQUENCE [LARGE SCALE GENOMIC DNA]</scope>
    <source>
        <strain evidence="9 10">TWF102</strain>
    </source>
</reference>
<dbReference type="GO" id="GO:0006508">
    <property type="term" value="P:proteolysis"/>
    <property type="evidence" value="ECO:0007669"/>
    <property type="project" value="UniProtKB-KW"/>
</dbReference>
<feature type="domain" description="OTU" evidence="8">
    <location>
        <begin position="244"/>
        <end position="458"/>
    </location>
</feature>
<protein>
    <recommendedName>
        <fullName evidence="2">ubiquitinyl hydrolase 1</fullName>
        <ecNumber evidence="2">3.4.19.12</ecNumber>
    </recommendedName>
</protein>
<dbReference type="InterPro" id="IPR038765">
    <property type="entry name" value="Papain-like_cys_pep_sf"/>
</dbReference>
<evidence type="ECO:0000256" key="4">
    <source>
        <dbReference type="ARBA" id="ARBA00022786"/>
    </source>
</evidence>
<feature type="region of interest" description="Disordered" evidence="7">
    <location>
        <begin position="571"/>
        <end position="602"/>
    </location>
</feature>